<evidence type="ECO:0000313" key="1">
    <source>
        <dbReference type="EMBL" id="KJH43091.1"/>
    </source>
</evidence>
<accession>A0A0D8XL58</accession>
<keyword evidence="2" id="KW-1185">Reference proteome</keyword>
<dbReference type="Proteomes" id="UP000053766">
    <property type="component" value="Unassembled WGS sequence"/>
</dbReference>
<reference evidence="2" key="2">
    <citation type="journal article" date="2016" name="Sci. Rep.">
        <title>Dictyocaulus viviparus genome, variome and transcriptome elucidate lungworm biology and support future intervention.</title>
        <authorList>
            <person name="McNulty S.N."/>
            <person name="Strube C."/>
            <person name="Rosa B.A."/>
            <person name="Martin J.C."/>
            <person name="Tyagi R."/>
            <person name="Choi Y.J."/>
            <person name="Wang Q."/>
            <person name="Hallsworth Pepin K."/>
            <person name="Zhang X."/>
            <person name="Ozersky P."/>
            <person name="Wilson R.K."/>
            <person name="Sternberg P.W."/>
            <person name="Gasser R.B."/>
            <person name="Mitreva M."/>
        </authorList>
    </citation>
    <scope>NUCLEOTIDE SEQUENCE [LARGE SCALE GENOMIC DNA]</scope>
    <source>
        <strain evidence="2">HannoverDv2000</strain>
    </source>
</reference>
<proteinExistence type="predicted"/>
<protein>
    <submittedName>
        <fullName evidence="1">Uncharacterized protein</fullName>
    </submittedName>
</protein>
<dbReference type="AlphaFoldDB" id="A0A0D8XL58"/>
<organism evidence="1 2">
    <name type="scientific">Dictyocaulus viviparus</name>
    <name type="common">Bovine lungworm</name>
    <dbReference type="NCBI Taxonomy" id="29172"/>
    <lineage>
        <taxon>Eukaryota</taxon>
        <taxon>Metazoa</taxon>
        <taxon>Ecdysozoa</taxon>
        <taxon>Nematoda</taxon>
        <taxon>Chromadorea</taxon>
        <taxon>Rhabditida</taxon>
        <taxon>Rhabditina</taxon>
        <taxon>Rhabditomorpha</taxon>
        <taxon>Strongyloidea</taxon>
        <taxon>Metastrongylidae</taxon>
        <taxon>Dictyocaulus</taxon>
    </lineage>
</organism>
<name>A0A0D8XL58_DICVI</name>
<sequence length="233" mass="25663">MSADGSTPSLPPQAADSDVDVSLSLKSDITILDTSLDGGGSGGIDRDDSGGFSFAVISENPIVSDIGVTSRTPIGDDVKKSCSICNYMDRVHPIIAPKNSLTKRRNFSPFSLLSENVKNTVAKMSARKTFLYSVIYHNKTELPRVSTVSQDFAILFMFTTYHAFVAVQLALSEKKQETVRKQYNTTDFRTVDLTTKQIRLEIENVTNDDKKKTDRIRITLTTIISAINPITDT</sequence>
<gene>
    <name evidence="1" type="ORF">DICVIV_10912</name>
</gene>
<dbReference type="EMBL" id="KN716594">
    <property type="protein sequence ID" value="KJH43091.1"/>
    <property type="molecule type" value="Genomic_DNA"/>
</dbReference>
<evidence type="ECO:0000313" key="2">
    <source>
        <dbReference type="Proteomes" id="UP000053766"/>
    </source>
</evidence>
<reference evidence="1 2" key="1">
    <citation type="submission" date="2013-11" db="EMBL/GenBank/DDBJ databases">
        <title>Draft genome of the bovine lungworm Dictyocaulus viviparus.</title>
        <authorList>
            <person name="Mitreva M."/>
        </authorList>
    </citation>
    <scope>NUCLEOTIDE SEQUENCE [LARGE SCALE GENOMIC DNA]</scope>
    <source>
        <strain evidence="1 2">HannoverDv2000</strain>
    </source>
</reference>